<organism evidence="6 7">
    <name type="scientific">Lasiosphaeria hispida</name>
    <dbReference type="NCBI Taxonomy" id="260671"/>
    <lineage>
        <taxon>Eukaryota</taxon>
        <taxon>Fungi</taxon>
        <taxon>Dikarya</taxon>
        <taxon>Ascomycota</taxon>
        <taxon>Pezizomycotina</taxon>
        <taxon>Sordariomycetes</taxon>
        <taxon>Sordariomycetidae</taxon>
        <taxon>Sordariales</taxon>
        <taxon>Lasiosphaeriaceae</taxon>
        <taxon>Lasiosphaeria</taxon>
    </lineage>
</organism>
<keyword evidence="2 3" id="KW-0378">Hydrolase</keyword>
<feature type="region of interest" description="Disordered" evidence="4">
    <location>
        <begin position="519"/>
        <end position="562"/>
    </location>
</feature>
<feature type="chain" id="PRO_5042313658" description="Carboxylic ester hydrolase" evidence="3">
    <location>
        <begin position="21"/>
        <end position="562"/>
    </location>
</feature>
<dbReference type="Proteomes" id="UP001275084">
    <property type="component" value="Unassembled WGS sequence"/>
</dbReference>
<comment type="caution">
    <text evidence="6">The sequence shown here is derived from an EMBL/GenBank/DDBJ whole genome shotgun (WGS) entry which is preliminary data.</text>
</comment>
<dbReference type="Gene3D" id="3.40.50.1820">
    <property type="entry name" value="alpha/beta hydrolase"/>
    <property type="match status" value="2"/>
</dbReference>
<protein>
    <recommendedName>
        <fullName evidence="3">Carboxylic ester hydrolase</fullName>
        <ecNumber evidence="3">3.1.1.-</ecNumber>
    </recommendedName>
</protein>
<dbReference type="EC" id="3.1.1.-" evidence="3"/>
<dbReference type="EMBL" id="JAUIQD010000005">
    <property type="protein sequence ID" value="KAK3349846.1"/>
    <property type="molecule type" value="Genomic_DNA"/>
</dbReference>
<keyword evidence="7" id="KW-1185">Reference proteome</keyword>
<feature type="domain" description="Carboxylesterase type B" evidence="5">
    <location>
        <begin position="34"/>
        <end position="377"/>
    </location>
</feature>
<evidence type="ECO:0000259" key="5">
    <source>
        <dbReference type="Pfam" id="PF00135"/>
    </source>
</evidence>
<dbReference type="InterPro" id="IPR029058">
    <property type="entry name" value="AB_hydrolase_fold"/>
</dbReference>
<sequence length="562" mass="61096">MRPLRVLLPLLASALLGVLADDEKDQLTVKAGTGIYTGLVDKQFPHVRQFRSIPYAQPPLGKRRWLPPVAVPPSARRSYAYRFPPSCPQYQSKNFTVWTTNITDFAIRLYGQSFTAGAMAQASSEDCLYLAIWTPVVENATDSGTDDRKLPVALFLPGGDFVGGGVDVPYQQPTPWVERTRKHIVVTANYRLNIGGFPWAAGLDTQNVGLLDARMALEWVYANIASFGGDPSRIMLWGQSAGGVAVDMVAHANPEEPLAASLFMQSGTAMVNISYPDAAHSNFTFVARNLGCDFPSDPAAELECMRQVPMPLLQNFIGQYKDNATRPLLTFKPAPDERVVFFNYTTRDIDGHLPAIPALVSTTSNEVATLSRYPLNNVTEGPYQPPIDAGTVGIFVCLASNTTASRARKGLTTYRYEYAGNFSSVTPLPWMGAYHASDVPMIFGTYDTPTPGRIGFAGPSAVGDFERKVAETLQDYVLTFMEDPEHGLRNRGWPAHDDIFASGGGGRNMLRIAAGGVVAKNEKNEPKAPLDEPAGDSGSYEKKDPGQDEQLGGPDGQSCTLR</sequence>
<reference evidence="6" key="2">
    <citation type="submission" date="2023-06" db="EMBL/GenBank/DDBJ databases">
        <authorList>
            <consortium name="Lawrence Berkeley National Laboratory"/>
            <person name="Haridas S."/>
            <person name="Hensen N."/>
            <person name="Bonometti L."/>
            <person name="Westerberg I."/>
            <person name="Brannstrom I.O."/>
            <person name="Guillou S."/>
            <person name="Cros-Aarteil S."/>
            <person name="Calhoun S."/>
            <person name="Kuo A."/>
            <person name="Mondo S."/>
            <person name="Pangilinan J."/>
            <person name="Riley R."/>
            <person name="Labutti K."/>
            <person name="Andreopoulos B."/>
            <person name="Lipzen A."/>
            <person name="Chen C."/>
            <person name="Yanf M."/>
            <person name="Daum C."/>
            <person name="Ng V."/>
            <person name="Clum A."/>
            <person name="Steindorff A."/>
            <person name="Ohm R."/>
            <person name="Martin F."/>
            <person name="Silar P."/>
            <person name="Natvig D."/>
            <person name="Lalanne C."/>
            <person name="Gautier V."/>
            <person name="Ament-Velasquez S.L."/>
            <person name="Kruys A."/>
            <person name="Hutchinson M.I."/>
            <person name="Powell A.J."/>
            <person name="Barry K."/>
            <person name="Miller A.N."/>
            <person name="Grigoriev I.V."/>
            <person name="Debuchy R."/>
            <person name="Gladieux P."/>
            <person name="Thoren M.H."/>
            <person name="Johannesson H."/>
        </authorList>
    </citation>
    <scope>NUCLEOTIDE SEQUENCE</scope>
    <source>
        <strain evidence="6">CBS 955.72</strain>
    </source>
</reference>
<evidence type="ECO:0000313" key="6">
    <source>
        <dbReference type="EMBL" id="KAK3349846.1"/>
    </source>
</evidence>
<dbReference type="PROSITE" id="PS00122">
    <property type="entry name" value="CARBOXYLESTERASE_B_1"/>
    <property type="match status" value="1"/>
</dbReference>
<comment type="similarity">
    <text evidence="1 3">Belongs to the type-B carboxylesterase/lipase family.</text>
</comment>
<name>A0AAJ0HFW5_9PEZI</name>
<evidence type="ECO:0000313" key="7">
    <source>
        <dbReference type="Proteomes" id="UP001275084"/>
    </source>
</evidence>
<dbReference type="AlphaFoldDB" id="A0AAJ0HFW5"/>
<evidence type="ECO:0000256" key="2">
    <source>
        <dbReference type="ARBA" id="ARBA00022801"/>
    </source>
</evidence>
<gene>
    <name evidence="6" type="ORF">B0T25DRAFT_610844</name>
</gene>
<keyword evidence="3" id="KW-0732">Signal</keyword>
<dbReference type="InterPro" id="IPR050309">
    <property type="entry name" value="Type-B_Carboxylest/Lipase"/>
</dbReference>
<accession>A0AAJ0HFW5</accession>
<proteinExistence type="inferred from homology"/>
<evidence type="ECO:0000256" key="4">
    <source>
        <dbReference type="SAM" id="MobiDB-lite"/>
    </source>
</evidence>
<evidence type="ECO:0000256" key="3">
    <source>
        <dbReference type="RuleBase" id="RU361235"/>
    </source>
</evidence>
<dbReference type="InterPro" id="IPR019826">
    <property type="entry name" value="Carboxylesterase_B_AS"/>
</dbReference>
<evidence type="ECO:0000256" key="1">
    <source>
        <dbReference type="ARBA" id="ARBA00005964"/>
    </source>
</evidence>
<reference evidence="6" key="1">
    <citation type="journal article" date="2023" name="Mol. Phylogenet. Evol.">
        <title>Genome-scale phylogeny and comparative genomics of the fungal order Sordariales.</title>
        <authorList>
            <person name="Hensen N."/>
            <person name="Bonometti L."/>
            <person name="Westerberg I."/>
            <person name="Brannstrom I.O."/>
            <person name="Guillou S."/>
            <person name="Cros-Aarteil S."/>
            <person name="Calhoun S."/>
            <person name="Haridas S."/>
            <person name="Kuo A."/>
            <person name="Mondo S."/>
            <person name="Pangilinan J."/>
            <person name="Riley R."/>
            <person name="LaButti K."/>
            <person name="Andreopoulos B."/>
            <person name="Lipzen A."/>
            <person name="Chen C."/>
            <person name="Yan M."/>
            <person name="Daum C."/>
            <person name="Ng V."/>
            <person name="Clum A."/>
            <person name="Steindorff A."/>
            <person name="Ohm R.A."/>
            <person name="Martin F."/>
            <person name="Silar P."/>
            <person name="Natvig D.O."/>
            <person name="Lalanne C."/>
            <person name="Gautier V."/>
            <person name="Ament-Velasquez S.L."/>
            <person name="Kruys A."/>
            <person name="Hutchinson M.I."/>
            <person name="Powell A.J."/>
            <person name="Barry K."/>
            <person name="Miller A.N."/>
            <person name="Grigoriev I.V."/>
            <person name="Debuchy R."/>
            <person name="Gladieux P."/>
            <person name="Hiltunen Thoren M."/>
            <person name="Johannesson H."/>
        </authorList>
    </citation>
    <scope>NUCLEOTIDE SEQUENCE</scope>
    <source>
        <strain evidence="6">CBS 955.72</strain>
    </source>
</reference>
<dbReference type="InterPro" id="IPR002018">
    <property type="entry name" value="CarbesteraseB"/>
</dbReference>
<dbReference type="Pfam" id="PF00135">
    <property type="entry name" value="COesterase"/>
    <property type="match status" value="1"/>
</dbReference>
<dbReference type="PANTHER" id="PTHR11559">
    <property type="entry name" value="CARBOXYLESTERASE"/>
    <property type="match status" value="1"/>
</dbReference>
<dbReference type="GO" id="GO:0016787">
    <property type="term" value="F:hydrolase activity"/>
    <property type="evidence" value="ECO:0007669"/>
    <property type="project" value="UniProtKB-KW"/>
</dbReference>
<dbReference type="SUPFAM" id="SSF53474">
    <property type="entry name" value="alpha/beta-Hydrolases"/>
    <property type="match status" value="1"/>
</dbReference>
<feature type="compositionally biased region" description="Basic and acidic residues" evidence="4">
    <location>
        <begin position="520"/>
        <end position="530"/>
    </location>
</feature>
<feature type="signal peptide" evidence="3">
    <location>
        <begin position="1"/>
        <end position="20"/>
    </location>
</feature>